<evidence type="ECO:0000313" key="1">
    <source>
        <dbReference type="EMBL" id="KAK3690427.1"/>
    </source>
</evidence>
<organism evidence="1 2">
    <name type="scientific">Podospora appendiculata</name>
    <dbReference type="NCBI Taxonomy" id="314037"/>
    <lineage>
        <taxon>Eukaryota</taxon>
        <taxon>Fungi</taxon>
        <taxon>Dikarya</taxon>
        <taxon>Ascomycota</taxon>
        <taxon>Pezizomycotina</taxon>
        <taxon>Sordariomycetes</taxon>
        <taxon>Sordariomycetidae</taxon>
        <taxon>Sordariales</taxon>
        <taxon>Podosporaceae</taxon>
        <taxon>Podospora</taxon>
    </lineage>
</organism>
<reference evidence="1" key="1">
    <citation type="journal article" date="2023" name="Mol. Phylogenet. Evol.">
        <title>Genome-scale phylogeny and comparative genomics of the fungal order Sordariales.</title>
        <authorList>
            <person name="Hensen N."/>
            <person name="Bonometti L."/>
            <person name="Westerberg I."/>
            <person name="Brannstrom I.O."/>
            <person name="Guillou S."/>
            <person name="Cros-Aarteil S."/>
            <person name="Calhoun S."/>
            <person name="Haridas S."/>
            <person name="Kuo A."/>
            <person name="Mondo S."/>
            <person name="Pangilinan J."/>
            <person name="Riley R."/>
            <person name="LaButti K."/>
            <person name="Andreopoulos B."/>
            <person name="Lipzen A."/>
            <person name="Chen C."/>
            <person name="Yan M."/>
            <person name="Daum C."/>
            <person name="Ng V."/>
            <person name="Clum A."/>
            <person name="Steindorff A."/>
            <person name="Ohm R.A."/>
            <person name="Martin F."/>
            <person name="Silar P."/>
            <person name="Natvig D.O."/>
            <person name="Lalanne C."/>
            <person name="Gautier V."/>
            <person name="Ament-Velasquez S.L."/>
            <person name="Kruys A."/>
            <person name="Hutchinson M.I."/>
            <person name="Powell A.J."/>
            <person name="Barry K."/>
            <person name="Miller A.N."/>
            <person name="Grigoriev I.V."/>
            <person name="Debuchy R."/>
            <person name="Gladieux P."/>
            <person name="Hiltunen Thoren M."/>
            <person name="Johannesson H."/>
        </authorList>
    </citation>
    <scope>NUCLEOTIDE SEQUENCE</scope>
    <source>
        <strain evidence="1">CBS 314.62</strain>
    </source>
</reference>
<sequence length="366" mass="41576">MFRNPVMVCGYPILATSRGLGLEMPLNIIAGLNGSDRVTEFDGKVFIKGYSTMVVATKVSPDANVLTWHYLYNSKGERLSYLDHALENVDQINLDQLKSARHVVGWCDDSMYNAENVTLSAGSIITGSVQFAVGVKDTALHLTRSGYIPKLRWIATKYVLLWDEADKRGWLVNCIRRQVSSAFLLDFGKMQNPSKRTPTSAVEFLINERNRGLEIYGGRNEVFEEKEVKRTSAQTRFEVTSSLKKKKGYTLHEDLVEQQYNILEQIMEHQKRAAGKDGASLRMRARKHLEGHMGLCRARDRPRPIPARGHPSSPRLRLGGLCALHWRRCAFWTGLRRDTPAGEFRGMCPAWKTLPTHKYYMCGERP</sequence>
<accession>A0AAE0XDN0</accession>
<proteinExistence type="predicted"/>
<dbReference type="EMBL" id="JAULSO010000002">
    <property type="protein sequence ID" value="KAK3690427.1"/>
    <property type="molecule type" value="Genomic_DNA"/>
</dbReference>
<dbReference type="AlphaFoldDB" id="A0AAE0XDN0"/>
<protein>
    <submittedName>
        <fullName evidence="1">Uncharacterized protein</fullName>
    </submittedName>
</protein>
<reference evidence="1" key="2">
    <citation type="submission" date="2023-06" db="EMBL/GenBank/DDBJ databases">
        <authorList>
            <consortium name="Lawrence Berkeley National Laboratory"/>
            <person name="Haridas S."/>
            <person name="Hensen N."/>
            <person name="Bonometti L."/>
            <person name="Westerberg I."/>
            <person name="Brannstrom I.O."/>
            <person name="Guillou S."/>
            <person name="Cros-Aarteil S."/>
            <person name="Calhoun S."/>
            <person name="Kuo A."/>
            <person name="Mondo S."/>
            <person name="Pangilinan J."/>
            <person name="Riley R."/>
            <person name="Labutti K."/>
            <person name="Andreopoulos B."/>
            <person name="Lipzen A."/>
            <person name="Chen C."/>
            <person name="Yanf M."/>
            <person name="Daum C."/>
            <person name="Ng V."/>
            <person name="Clum A."/>
            <person name="Steindorff A."/>
            <person name="Ohm R."/>
            <person name="Martin F."/>
            <person name="Silar P."/>
            <person name="Natvig D."/>
            <person name="Lalanne C."/>
            <person name="Gautier V."/>
            <person name="Ament-Velasquez S.L."/>
            <person name="Kruys A."/>
            <person name="Hutchinson M.I."/>
            <person name="Powell A.J."/>
            <person name="Barry K."/>
            <person name="Miller A.N."/>
            <person name="Grigoriev I.V."/>
            <person name="Debuchy R."/>
            <person name="Gladieux P."/>
            <person name="Thoren M.H."/>
            <person name="Johannesson H."/>
        </authorList>
    </citation>
    <scope>NUCLEOTIDE SEQUENCE</scope>
    <source>
        <strain evidence="1">CBS 314.62</strain>
    </source>
</reference>
<name>A0AAE0XDN0_9PEZI</name>
<keyword evidence="2" id="KW-1185">Reference proteome</keyword>
<gene>
    <name evidence="1" type="ORF">B0T22DRAFT_537089</name>
</gene>
<dbReference type="Proteomes" id="UP001270362">
    <property type="component" value="Unassembled WGS sequence"/>
</dbReference>
<comment type="caution">
    <text evidence="1">The sequence shown here is derived from an EMBL/GenBank/DDBJ whole genome shotgun (WGS) entry which is preliminary data.</text>
</comment>
<evidence type="ECO:0000313" key="2">
    <source>
        <dbReference type="Proteomes" id="UP001270362"/>
    </source>
</evidence>